<comment type="catalytic activity">
    <reaction evidence="9">
        <text>L-serine + hexadecanoyl-CoA + H(+) = 3-oxosphinganine + CO2 + CoA</text>
        <dbReference type="Rhea" id="RHEA:14761"/>
        <dbReference type="ChEBI" id="CHEBI:15378"/>
        <dbReference type="ChEBI" id="CHEBI:16526"/>
        <dbReference type="ChEBI" id="CHEBI:33384"/>
        <dbReference type="ChEBI" id="CHEBI:57287"/>
        <dbReference type="ChEBI" id="CHEBI:57379"/>
        <dbReference type="ChEBI" id="CHEBI:58299"/>
        <dbReference type="EC" id="2.3.1.50"/>
    </reaction>
</comment>
<sequence>MTDSDIQPPYLIAVTTYLSFACLFIFGRIRDFFRSHIDRWLRSSGSLRRGYAPIRQDYEDFYTRRLYYRIHDCWNRPIGSAPDRTIKILDRTQVDGQKPLKLTGTETECLNLGSYNYLGFAAADEFCTPRVISSLGEYGWSSCSSRTMGGTSPEHVQLERDVARFLGKEDAIVLGMGFATNSMILPALVGAGDLVVSDALNHASIVSGVRGSGAKVRVFRHNDAGHLERVLRHAIAEGQPRTHRPWRKILVVVEGIYSMEGEMCNLVDIVAVKKRYKAYLYLDEAHSIGALGRTGRGVCEQLGVDTADVDVMMGTFTKSFGSCGGYVAAARDVVQHLRLHSPASAQACAMSPPACQQVISALKLILGEDNSSRGARKIAQLRFNANYMRRKLVDMGLTVLGDEDSPVMPIMIYSPGKIAAFSRECLARKVATVVVGFPATPLLLARCRVCVSAAHTKEDLDRALEVLDRVTSMCLMKYCQPKSLGGTPCEKERL</sequence>
<protein>
    <recommendedName>
        <fullName evidence="5">serine C-palmitoyltransferase</fullName>
        <ecNumber evidence="5">2.3.1.50</ecNumber>
    </recommendedName>
</protein>
<dbReference type="CDD" id="cd06454">
    <property type="entry name" value="KBL_like"/>
    <property type="match status" value="1"/>
</dbReference>
<dbReference type="PANTHER" id="PTHR13693:SF3">
    <property type="entry name" value="LD36009P"/>
    <property type="match status" value="1"/>
</dbReference>
<dbReference type="InterPro" id="IPR015422">
    <property type="entry name" value="PyrdxlP-dep_Trfase_small"/>
</dbReference>
<evidence type="ECO:0000256" key="6">
    <source>
        <dbReference type="ARBA" id="ARBA00022679"/>
    </source>
</evidence>
<dbReference type="Gene3D" id="3.90.1150.10">
    <property type="entry name" value="Aspartate Aminotransferase, domain 1"/>
    <property type="match status" value="1"/>
</dbReference>
<keyword evidence="11" id="KW-1133">Transmembrane helix</keyword>
<dbReference type="EC" id="2.3.1.50" evidence="5"/>
<evidence type="ECO:0000256" key="10">
    <source>
        <dbReference type="RuleBase" id="RU003693"/>
    </source>
</evidence>
<evidence type="ECO:0000313" key="13">
    <source>
        <dbReference type="EMBL" id="JAC79162.1"/>
    </source>
</evidence>
<dbReference type="GO" id="GO:0017059">
    <property type="term" value="C:serine palmitoyltransferase complex"/>
    <property type="evidence" value="ECO:0007669"/>
    <property type="project" value="TreeGrafter"/>
</dbReference>
<dbReference type="EMBL" id="GBEZ01006219">
    <property type="protein sequence ID" value="JAC79162.1"/>
    <property type="molecule type" value="Transcribed_RNA"/>
</dbReference>
<evidence type="ECO:0000256" key="5">
    <source>
        <dbReference type="ARBA" id="ARBA00013220"/>
    </source>
</evidence>
<keyword evidence="11" id="KW-0472">Membrane</keyword>
<evidence type="ECO:0000256" key="1">
    <source>
        <dbReference type="ARBA" id="ARBA00001933"/>
    </source>
</evidence>
<keyword evidence="6 13" id="KW-0808">Transferase</keyword>
<comment type="pathway">
    <text evidence="2">Lipid metabolism; sphingolipid metabolism.</text>
</comment>
<dbReference type="AlphaFoldDB" id="A0A061S204"/>
<evidence type="ECO:0000256" key="11">
    <source>
        <dbReference type="SAM" id="Phobius"/>
    </source>
</evidence>
<dbReference type="Gene3D" id="3.40.640.10">
    <property type="entry name" value="Type I PLP-dependent aspartate aminotransferase-like (Major domain)"/>
    <property type="match status" value="1"/>
</dbReference>
<name>A0A061S204_9CHLO</name>
<comment type="pathway">
    <text evidence="3">Sphingolipid metabolism.</text>
</comment>
<feature type="domain" description="Aminotransferase class I/classII large" evidence="12">
    <location>
        <begin position="108"/>
        <end position="467"/>
    </location>
</feature>
<keyword evidence="7 10" id="KW-0663">Pyridoxal phosphate</keyword>
<dbReference type="PANTHER" id="PTHR13693">
    <property type="entry name" value="CLASS II AMINOTRANSFERASE/8-AMINO-7-OXONONANOATE SYNTHASE"/>
    <property type="match status" value="1"/>
</dbReference>
<feature type="transmembrane region" description="Helical" evidence="11">
    <location>
        <begin position="6"/>
        <end position="26"/>
    </location>
</feature>
<reference evidence="13" key="1">
    <citation type="submission" date="2014-05" db="EMBL/GenBank/DDBJ databases">
        <title>The transcriptome of the halophilic microalga Tetraselmis sp. GSL018 isolated from the Great Salt Lake, Utah.</title>
        <authorList>
            <person name="Jinkerson R.E."/>
            <person name="D'Adamo S."/>
            <person name="Posewitz M.C."/>
        </authorList>
    </citation>
    <scope>NUCLEOTIDE SEQUENCE</scope>
    <source>
        <strain evidence="13">GSL018</strain>
    </source>
</reference>
<evidence type="ECO:0000259" key="12">
    <source>
        <dbReference type="Pfam" id="PF00155"/>
    </source>
</evidence>
<evidence type="ECO:0000256" key="3">
    <source>
        <dbReference type="ARBA" id="ARBA00004991"/>
    </source>
</evidence>
<dbReference type="GO" id="GO:0016020">
    <property type="term" value="C:membrane"/>
    <property type="evidence" value="ECO:0007669"/>
    <property type="project" value="GOC"/>
</dbReference>
<dbReference type="SUPFAM" id="SSF53383">
    <property type="entry name" value="PLP-dependent transferases"/>
    <property type="match status" value="1"/>
</dbReference>
<dbReference type="UniPathway" id="UPA00222"/>
<comment type="similarity">
    <text evidence="4 10">Belongs to the class-II pyridoxal-phosphate-dependent aminotransferase family.</text>
</comment>
<dbReference type="InterPro" id="IPR015421">
    <property type="entry name" value="PyrdxlP-dep_Trfase_major"/>
</dbReference>
<evidence type="ECO:0000256" key="4">
    <source>
        <dbReference type="ARBA" id="ARBA00008392"/>
    </source>
</evidence>
<dbReference type="PROSITE" id="PS00599">
    <property type="entry name" value="AA_TRANSFER_CLASS_2"/>
    <property type="match status" value="1"/>
</dbReference>
<evidence type="ECO:0000256" key="8">
    <source>
        <dbReference type="ARBA" id="ARBA00022919"/>
    </source>
</evidence>
<keyword evidence="8" id="KW-0746">Sphingolipid metabolism</keyword>
<evidence type="ECO:0000256" key="9">
    <source>
        <dbReference type="ARBA" id="ARBA00048528"/>
    </source>
</evidence>
<dbReference type="GO" id="GO:0046512">
    <property type="term" value="P:sphingosine biosynthetic process"/>
    <property type="evidence" value="ECO:0007669"/>
    <property type="project" value="TreeGrafter"/>
</dbReference>
<dbReference type="InterPro" id="IPR015424">
    <property type="entry name" value="PyrdxlP-dep_Trfase"/>
</dbReference>
<evidence type="ECO:0000256" key="7">
    <source>
        <dbReference type="ARBA" id="ARBA00022898"/>
    </source>
</evidence>
<dbReference type="GO" id="GO:0046513">
    <property type="term" value="P:ceramide biosynthetic process"/>
    <property type="evidence" value="ECO:0007669"/>
    <property type="project" value="TreeGrafter"/>
</dbReference>
<dbReference type="Pfam" id="PF00155">
    <property type="entry name" value="Aminotran_1_2"/>
    <property type="match status" value="1"/>
</dbReference>
<proteinExistence type="inferred from homology"/>
<dbReference type="InterPro" id="IPR050087">
    <property type="entry name" value="AON_synthase_class-II"/>
</dbReference>
<dbReference type="InterPro" id="IPR001917">
    <property type="entry name" value="Aminotrans_II_pyridoxalP_BS"/>
</dbReference>
<dbReference type="GO" id="GO:0030170">
    <property type="term" value="F:pyridoxal phosphate binding"/>
    <property type="evidence" value="ECO:0007669"/>
    <property type="project" value="InterPro"/>
</dbReference>
<keyword evidence="11" id="KW-0812">Transmembrane</keyword>
<dbReference type="InterPro" id="IPR004839">
    <property type="entry name" value="Aminotransferase_I/II_large"/>
</dbReference>
<dbReference type="GO" id="GO:0004758">
    <property type="term" value="F:serine C-palmitoyltransferase activity"/>
    <property type="evidence" value="ECO:0007669"/>
    <property type="project" value="UniProtKB-EC"/>
</dbReference>
<accession>A0A061S204</accession>
<organism evidence="13">
    <name type="scientific">Tetraselmis sp. GSL018</name>
    <dbReference type="NCBI Taxonomy" id="582737"/>
    <lineage>
        <taxon>Eukaryota</taxon>
        <taxon>Viridiplantae</taxon>
        <taxon>Chlorophyta</taxon>
        <taxon>core chlorophytes</taxon>
        <taxon>Chlorodendrophyceae</taxon>
        <taxon>Chlorodendrales</taxon>
        <taxon>Chlorodendraceae</taxon>
        <taxon>Tetraselmis</taxon>
    </lineage>
</organism>
<gene>
    <name evidence="13" type="ORF">TSPGSL018_13374</name>
</gene>
<evidence type="ECO:0000256" key="2">
    <source>
        <dbReference type="ARBA" id="ARBA00004760"/>
    </source>
</evidence>
<comment type="cofactor">
    <cofactor evidence="1 10">
        <name>pyridoxal 5'-phosphate</name>
        <dbReference type="ChEBI" id="CHEBI:597326"/>
    </cofactor>
</comment>
<keyword evidence="8" id="KW-0443">Lipid metabolism</keyword>